<keyword evidence="3" id="KW-1185">Reference proteome</keyword>
<protein>
    <recommendedName>
        <fullName evidence="4">Zinc-ribbon domain-containing protein</fullName>
    </recommendedName>
</protein>
<organism evidence="2 3">
    <name type="scientific">Halorubellus litoreus</name>
    <dbReference type="NCBI Taxonomy" id="755308"/>
    <lineage>
        <taxon>Archaea</taxon>
        <taxon>Methanobacteriati</taxon>
        <taxon>Methanobacteriota</taxon>
        <taxon>Stenosarchaea group</taxon>
        <taxon>Halobacteria</taxon>
        <taxon>Halobacteriales</taxon>
        <taxon>Halorubellaceae</taxon>
        <taxon>Halorubellus</taxon>
    </lineage>
</organism>
<feature type="transmembrane region" description="Helical" evidence="1">
    <location>
        <begin position="6"/>
        <end position="26"/>
    </location>
</feature>
<name>A0ABD5VP10_9EURY</name>
<keyword evidence="1" id="KW-0472">Membrane</keyword>
<keyword evidence="1" id="KW-0812">Transmembrane</keyword>
<proteinExistence type="predicted"/>
<evidence type="ECO:0000313" key="2">
    <source>
        <dbReference type="EMBL" id="MFC6955269.1"/>
    </source>
</evidence>
<keyword evidence="1" id="KW-1133">Transmembrane helix</keyword>
<evidence type="ECO:0000313" key="3">
    <source>
        <dbReference type="Proteomes" id="UP001596395"/>
    </source>
</evidence>
<dbReference type="EMBL" id="JBHSXN010000005">
    <property type="protein sequence ID" value="MFC6955269.1"/>
    <property type="molecule type" value="Genomic_DNA"/>
</dbReference>
<reference evidence="2 3" key="1">
    <citation type="journal article" date="2019" name="Int. J. Syst. Evol. Microbiol.">
        <title>The Global Catalogue of Microorganisms (GCM) 10K type strain sequencing project: providing services to taxonomists for standard genome sequencing and annotation.</title>
        <authorList>
            <consortium name="The Broad Institute Genomics Platform"/>
            <consortium name="The Broad Institute Genome Sequencing Center for Infectious Disease"/>
            <person name="Wu L."/>
            <person name="Ma J."/>
        </authorList>
    </citation>
    <scope>NUCLEOTIDE SEQUENCE [LARGE SCALE GENOMIC DNA]</scope>
    <source>
        <strain evidence="2 3">GX26</strain>
    </source>
</reference>
<evidence type="ECO:0008006" key="4">
    <source>
        <dbReference type="Google" id="ProtNLM"/>
    </source>
</evidence>
<dbReference type="AlphaFoldDB" id="A0ABD5VP10"/>
<sequence>MTAPNPFVVGAVAVVVLAQVPLVAYLSRHVELDEDAERPDASKGYVTYGTVDARPASNVDARGDGSGAVAAGPGGDGAVACPECGSVVRSAYAFCGACATRIPPEGPTGGDRR</sequence>
<gene>
    <name evidence="2" type="ORF">ACFQGB_20595</name>
</gene>
<dbReference type="RefSeq" id="WP_336352198.1">
    <property type="nucleotide sequence ID" value="NZ_JAZAQL010000005.1"/>
</dbReference>
<accession>A0ABD5VP10</accession>
<evidence type="ECO:0000256" key="1">
    <source>
        <dbReference type="SAM" id="Phobius"/>
    </source>
</evidence>
<dbReference type="Proteomes" id="UP001596395">
    <property type="component" value="Unassembled WGS sequence"/>
</dbReference>
<comment type="caution">
    <text evidence="2">The sequence shown here is derived from an EMBL/GenBank/DDBJ whole genome shotgun (WGS) entry which is preliminary data.</text>
</comment>